<dbReference type="Proteomes" id="UP000694555">
    <property type="component" value="Unplaced"/>
</dbReference>
<reference evidence="2" key="2">
    <citation type="submission" date="2025-09" db="UniProtKB">
        <authorList>
            <consortium name="Ensembl"/>
        </authorList>
    </citation>
    <scope>IDENTIFICATION</scope>
</reference>
<evidence type="ECO:0000256" key="1">
    <source>
        <dbReference type="SAM" id="MobiDB-lite"/>
    </source>
</evidence>
<keyword evidence="3" id="KW-1185">Reference proteome</keyword>
<sequence>METKPEPSGIKHEVRHRRKGLLCGHGLSNGGTSIVLQLCILHRGKQRPDPPLAAGGSQPHLHHHLPSPHQGMTQRGYVPLLTPQVLPSALILQREGNTISSKLSAKDFTSLTISATEMETVALADCTGSPWSFSRMTSMCWGASSSWSWRAVKISPLCNPTEKSRHPGPAPSC</sequence>
<dbReference type="Ensembl" id="ENSBJAT00000016013.1">
    <property type="protein sequence ID" value="ENSBJAP00000015589.1"/>
    <property type="gene ID" value="ENSBJAG00000010316.1"/>
</dbReference>
<proteinExistence type="predicted"/>
<evidence type="ECO:0000313" key="2">
    <source>
        <dbReference type="Ensembl" id="ENSBJAP00000015589.1"/>
    </source>
</evidence>
<reference evidence="2" key="1">
    <citation type="submission" date="2025-08" db="UniProtKB">
        <authorList>
            <consortium name="Ensembl"/>
        </authorList>
    </citation>
    <scope>IDENTIFICATION</scope>
</reference>
<protein>
    <submittedName>
        <fullName evidence="2">Uncharacterized protein</fullName>
    </submittedName>
</protein>
<accession>A0A8C0BDS2</accession>
<evidence type="ECO:0000313" key="3">
    <source>
        <dbReference type="Proteomes" id="UP000694555"/>
    </source>
</evidence>
<dbReference type="AlphaFoldDB" id="A0A8C0BDS2"/>
<feature type="region of interest" description="Disordered" evidence="1">
    <location>
        <begin position="49"/>
        <end position="74"/>
    </location>
</feature>
<name>A0A8C0BDS2_9AVES</name>
<organism evidence="2 3">
    <name type="scientific">Buteo japonicus</name>
    <dbReference type="NCBI Taxonomy" id="224669"/>
    <lineage>
        <taxon>Eukaryota</taxon>
        <taxon>Metazoa</taxon>
        <taxon>Chordata</taxon>
        <taxon>Craniata</taxon>
        <taxon>Vertebrata</taxon>
        <taxon>Euteleostomi</taxon>
        <taxon>Archelosauria</taxon>
        <taxon>Archosauria</taxon>
        <taxon>Dinosauria</taxon>
        <taxon>Saurischia</taxon>
        <taxon>Theropoda</taxon>
        <taxon>Coelurosauria</taxon>
        <taxon>Aves</taxon>
        <taxon>Neognathae</taxon>
        <taxon>Neoaves</taxon>
        <taxon>Telluraves</taxon>
        <taxon>Accipitrimorphae</taxon>
        <taxon>Accipitriformes</taxon>
        <taxon>Accipitridae</taxon>
        <taxon>Accipitrinae</taxon>
        <taxon>Buteo</taxon>
    </lineage>
</organism>